<protein>
    <recommendedName>
        <fullName evidence="6">Transmembrane protein 198</fullName>
    </recommendedName>
</protein>
<evidence type="ECO:0000256" key="6">
    <source>
        <dbReference type="ARBA" id="ARBA00049737"/>
    </source>
</evidence>
<evidence type="ECO:0000256" key="5">
    <source>
        <dbReference type="ARBA" id="ARBA00023136"/>
    </source>
</evidence>
<feature type="transmembrane region" description="Helical" evidence="8">
    <location>
        <begin position="52"/>
        <end position="70"/>
    </location>
</feature>
<proteinExistence type="inferred from homology"/>
<dbReference type="GO" id="GO:0005886">
    <property type="term" value="C:plasma membrane"/>
    <property type="evidence" value="ECO:0007669"/>
    <property type="project" value="TreeGrafter"/>
</dbReference>
<evidence type="ECO:0000313" key="11">
    <source>
        <dbReference type="Proteomes" id="UP001209540"/>
    </source>
</evidence>
<evidence type="ECO:0000256" key="8">
    <source>
        <dbReference type="SAM" id="Phobius"/>
    </source>
</evidence>
<evidence type="ECO:0000259" key="9">
    <source>
        <dbReference type="Pfam" id="PF13886"/>
    </source>
</evidence>
<comment type="caution">
    <text evidence="10">The sequence shown here is derived from an EMBL/GenBank/DDBJ whole genome shotgun (WGS) entry which is preliminary data.</text>
</comment>
<dbReference type="AlphaFoldDB" id="A0AAD5K428"/>
<evidence type="ECO:0000256" key="1">
    <source>
        <dbReference type="ARBA" id="ARBA00004141"/>
    </source>
</evidence>
<keyword evidence="5 8" id="KW-0472">Membrane</keyword>
<dbReference type="Pfam" id="PF13886">
    <property type="entry name" value="TM7S3_TM198"/>
    <property type="match status" value="1"/>
</dbReference>
<keyword evidence="11" id="KW-1185">Reference proteome</keyword>
<feature type="domain" description="TM7S3/TM198-like" evidence="9">
    <location>
        <begin position="30"/>
        <end position="225"/>
    </location>
</feature>
<organism evidence="10 11">
    <name type="scientific">Phascolomyces articulosus</name>
    <dbReference type="NCBI Taxonomy" id="60185"/>
    <lineage>
        <taxon>Eukaryota</taxon>
        <taxon>Fungi</taxon>
        <taxon>Fungi incertae sedis</taxon>
        <taxon>Mucoromycota</taxon>
        <taxon>Mucoromycotina</taxon>
        <taxon>Mucoromycetes</taxon>
        <taxon>Mucorales</taxon>
        <taxon>Lichtheimiaceae</taxon>
        <taxon>Phascolomyces</taxon>
    </lineage>
</organism>
<dbReference type="InterPro" id="IPR040236">
    <property type="entry name" value="TMEM198"/>
</dbReference>
<name>A0AAD5K428_9FUNG</name>
<reference evidence="10" key="1">
    <citation type="journal article" date="2022" name="IScience">
        <title>Evolution of zygomycete secretomes and the origins of terrestrial fungal ecologies.</title>
        <authorList>
            <person name="Chang Y."/>
            <person name="Wang Y."/>
            <person name="Mondo S."/>
            <person name="Ahrendt S."/>
            <person name="Andreopoulos W."/>
            <person name="Barry K."/>
            <person name="Beard J."/>
            <person name="Benny G.L."/>
            <person name="Blankenship S."/>
            <person name="Bonito G."/>
            <person name="Cuomo C."/>
            <person name="Desiro A."/>
            <person name="Gervers K.A."/>
            <person name="Hundley H."/>
            <person name="Kuo A."/>
            <person name="LaButti K."/>
            <person name="Lang B.F."/>
            <person name="Lipzen A."/>
            <person name="O'Donnell K."/>
            <person name="Pangilinan J."/>
            <person name="Reynolds N."/>
            <person name="Sandor L."/>
            <person name="Smith M.E."/>
            <person name="Tsang A."/>
            <person name="Grigoriev I.V."/>
            <person name="Stajich J.E."/>
            <person name="Spatafora J.W."/>
        </authorList>
    </citation>
    <scope>NUCLEOTIDE SEQUENCE</scope>
    <source>
        <strain evidence="10">RSA 2281</strain>
    </source>
</reference>
<feature type="transmembrane region" description="Helical" evidence="8">
    <location>
        <begin position="109"/>
        <end position="129"/>
    </location>
</feature>
<feature type="transmembrane region" description="Helical" evidence="8">
    <location>
        <begin position="135"/>
        <end position="153"/>
    </location>
</feature>
<accession>A0AAD5K428</accession>
<comment type="subcellular location">
    <subcellularLocation>
        <location evidence="1">Membrane</location>
        <topology evidence="1">Multi-pass membrane protein</topology>
    </subcellularLocation>
</comment>
<dbReference type="EMBL" id="JAIXMP010000009">
    <property type="protein sequence ID" value="KAI9268277.1"/>
    <property type="molecule type" value="Genomic_DNA"/>
</dbReference>
<evidence type="ECO:0000313" key="10">
    <source>
        <dbReference type="EMBL" id="KAI9268277.1"/>
    </source>
</evidence>
<evidence type="ECO:0000256" key="7">
    <source>
        <dbReference type="SAM" id="MobiDB-lite"/>
    </source>
</evidence>
<reference evidence="10" key="2">
    <citation type="submission" date="2023-02" db="EMBL/GenBank/DDBJ databases">
        <authorList>
            <consortium name="DOE Joint Genome Institute"/>
            <person name="Mondo S.J."/>
            <person name="Chang Y."/>
            <person name="Wang Y."/>
            <person name="Ahrendt S."/>
            <person name="Andreopoulos W."/>
            <person name="Barry K."/>
            <person name="Beard J."/>
            <person name="Benny G.L."/>
            <person name="Blankenship S."/>
            <person name="Bonito G."/>
            <person name="Cuomo C."/>
            <person name="Desiro A."/>
            <person name="Gervers K.A."/>
            <person name="Hundley H."/>
            <person name="Kuo A."/>
            <person name="LaButti K."/>
            <person name="Lang B.F."/>
            <person name="Lipzen A."/>
            <person name="O'Donnell K."/>
            <person name="Pangilinan J."/>
            <person name="Reynolds N."/>
            <person name="Sandor L."/>
            <person name="Smith M.W."/>
            <person name="Tsang A."/>
            <person name="Grigoriev I.V."/>
            <person name="Stajich J.E."/>
            <person name="Spatafora J.W."/>
        </authorList>
    </citation>
    <scope>NUCLEOTIDE SEQUENCE</scope>
    <source>
        <strain evidence="10">RSA 2281</strain>
    </source>
</reference>
<feature type="transmembrane region" description="Helical" evidence="8">
    <location>
        <begin position="160"/>
        <end position="180"/>
    </location>
</feature>
<evidence type="ECO:0000256" key="3">
    <source>
        <dbReference type="ARBA" id="ARBA00022692"/>
    </source>
</evidence>
<comment type="similarity">
    <text evidence="2">Belongs to the TMEM198 family.</text>
</comment>
<keyword evidence="4 8" id="KW-1133">Transmembrane helix</keyword>
<sequence length="376" mass="39384">MSFTQRSLDFDIEMETYGSDEITPQMGVAGSILIIFGLYLTTLGVHMLRPTLGIVGFLTFGTLTWIGLANSRPDGGYSNDPITMITVPAGLGILGATCYIILERYTACLIGGLGGLALGLYICSWQANHVITQDVVRACFLAVLPLFMTALTFMTQHYVLLFSTALAGSFTFIIGIDFLTHTGYLSGIKGVLDHTHQAPYIITTHVYVMLSMVIVLCLISCGWQYFHNSRQNNHHGGSGDILMKHGGHSDEEVMTAVLAAGAGGGGGFSSRSSFAGGGSNGKVDLPGNGGTGDMGGSNRSHGNMSIGNGFGGSNINDIGFGNNNHGLGMGGGNNDVGFGHNNPGSGMGGNGDGMVGAVDTVMHNLPHHPYPSSRFY</sequence>
<dbReference type="Proteomes" id="UP001209540">
    <property type="component" value="Unassembled WGS sequence"/>
</dbReference>
<feature type="transmembrane region" description="Helical" evidence="8">
    <location>
        <begin position="82"/>
        <end position="102"/>
    </location>
</feature>
<evidence type="ECO:0000256" key="4">
    <source>
        <dbReference type="ARBA" id="ARBA00022989"/>
    </source>
</evidence>
<keyword evidence="3 8" id="KW-0812">Transmembrane</keyword>
<dbReference type="InterPro" id="IPR025256">
    <property type="entry name" value="TM7S3/TM198-like_dom"/>
</dbReference>
<feature type="transmembrane region" description="Helical" evidence="8">
    <location>
        <begin position="22"/>
        <end position="40"/>
    </location>
</feature>
<feature type="region of interest" description="Disordered" evidence="7">
    <location>
        <begin position="271"/>
        <end position="299"/>
    </location>
</feature>
<evidence type="ECO:0000256" key="2">
    <source>
        <dbReference type="ARBA" id="ARBA00006244"/>
    </source>
</evidence>
<dbReference type="PANTHER" id="PTHR31247:SF5">
    <property type="entry name" value="DUF4203 DOMAIN-CONTAINING PROTEIN"/>
    <property type="match status" value="1"/>
</dbReference>
<feature type="transmembrane region" description="Helical" evidence="8">
    <location>
        <begin position="200"/>
        <end position="226"/>
    </location>
</feature>
<gene>
    <name evidence="10" type="ORF">BDA99DRAFT_505358</name>
</gene>
<dbReference type="PANTHER" id="PTHR31247">
    <property type="entry name" value="TRANSMEMBRANE PROTEIN 198 FAMILY MEMBER"/>
    <property type="match status" value="1"/>
</dbReference>